<organism evidence="8 9">
    <name type="scientific">Gomphillus americanus</name>
    <dbReference type="NCBI Taxonomy" id="1940652"/>
    <lineage>
        <taxon>Eukaryota</taxon>
        <taxon>Fungi</taxon>
        <taxon>Dikarya</taxon>
        <taxon>Ascomycota</taxon>
        <taxon>Pezizomycotina</taxon>
        <taxon>Lecanoromycetes</taxon>
        <taxon>OSLEUM clade</taxon>
        <taxon>Ostropomycetidae</taxon>
        <taxon>Ostropales</taxon>
        <taxon>Graphidaceae</taxon>
        <taxon>Gomphilloideae</taxon>
        <taxon>Gomphillus</taxon>
    </lineage>
</organism>
<feature type="compositionally biased region" description="Low complexity" evidence="7">
    <location>
        <begin position="50"/>
        <end position="63"/>
    </location>
</feature>
<dbReference type="Pfam" id="PF09415">
    <property type="entry name" value="CENP-X"/>
    <property type="match status" value="1"/>
</dbReference>
<evidence type="ECO:0008006" key="10">
    <source>
        <dbReference type="Google" id="ProtNLM"/>
    </source>
</evidence>
<keyword evidence="5" id="KW-0234">DNA repair</keyword>
<dbReference type="OrthoDB" id="2500381at2759"/>
<feature type="region of interest" description="Disordered" evidence="7">
    <location>
        <begin position="1"/>
        <end position="139"/>
    </location>
</feature>
<keyword evidence="9" id="KW-1185">Reference proteome</keyword>
<evidence type="ECO:0000256" key="4">
    <source>
        <dbReference type="ARBA" id="ARBA00023125"/>
    </source>
</evidence>
<comment type="subcellular location">
    <subcellularLocation>
        <location evidence="1">Nucleus</location>
    </subcellularLocation>
</comment>
<evidence type="ECO:0000313" key="8">
    <source>
        <dbReference type="EMBL" id="CAF9906874.1"/>
    </source>
</evidence>
<dbReference type="GO" id="GO:0000712">
    <property type="term" value="P:resolution of meiotic recombination intermediates"/>
    <property type="evidence" value="ECO:0007669"/>
    <property type="project" value="TreeGrafter"/>
</dbReference>
<sequence length="215" mass="23276">MPPKRPASTAFKAPRPKAPATDLPTPKSRITGNTKSTGSTTRRRAKFIPAPAASSSSQFASSDSEVEEEDDDDDNDEEDEEPSEQDSPSNKEMLSYATSPAPRLPPPHATRRPAVASRSEPQRRSPGPGAEADEDANVPPVMPEKLLTALLYSHFQQPETKIGREARGLVGKYVETFVREAVARAIVERKGAAGGGDFLEVEDLEKLAPQLILDF</sequence>
<dbReference type="PANTHER" id="PTHR28680">
    <property type="entry name" value="CENTROMERE PROTEIN X"/>
    <property type="match status" value="1"/>
</dbReference>
<dbReference type="GO" id="GO:0003677">
    <property type="term" value="F:DNA binding"/>
    <property type="evidence" value="ECO:0007669"/>
    <property type="project" value="UniProtKB-KW"/>
</dbReference>
<keyword evidence="6" id="KW-0539">Nucleus</keyword>
<evidence type="ECO:0000256" key="1">
    <source>
        <dbReference type="ARBA" id="ARBA00004123"/>
    </source>
</evidence>
<dbReference type="AlphaFoldDB" id="A0A8H3EHW2"/>
<evidence type="ECO:0000256" key="6">
    <source>
        <dbReference type="ARBA" id="ARBA00023242"/>
    </source>
</evidence>
<keyword evidence="4" id="KW-0238">DNA-binding</keyword>
<feature type="compositionally biased region" description="Acidic residues" evidence="7">
    <location>
        <begin position="64"/>
        <end position="84"/>
    </location>
</feature>
<feature type="compositionally biased region" description="Polar residues" evidence="7">
    <location>
        <begin position="28"/>
        <end position="40"/>
    </location>
</feature>
<evidence type="ECO:0000256" key="5">
    <source>
        <dbReference type="ARBA" id="ARBA00023204"/>
    </source>
</evidence>
<dbReference type="CDD" id="cd22921">
    <property type="entry name" value="HFD_CENP-X"/>
    <property type="match status" value="1"/>
</dbReference>
<evidence type="ECO:0000256" key="3">
    <source>
        <dbReference type="ARBA" id="ARBA00022763"/>
    </source>
</evidence>
<dbReference type="EMBL" id="CAJPDQ010000003">
    <property type="protein sequence ID" value="CAF9906874.1"/>
    <property type="molecule type" value="Genomic_DNA"/>
</dbReference>
<evidence type="ECO:0000256" key="7">
    <source>
        <dbReference type="SAM" id="MobiDB-lite"/>
    </source>
</evidence>
<dbReference type="GO" id="GO:0071821">
    <property type="term" value="C:FANCM-MHF complex"/>
    <property type="evidence" value="ECO:0007669"/>
    <property type="project" value="TreeGrafter"/>
</dbReference>
<dbReference type="PANTHER" id="PTHR28680:SF1">
    <property type="entry name" value="CENTROMERE PROTEIN X"/>
    <property type="match status" value="1"/>
</dbReference>
<proteinExistence type="inferred from homology"/>
<evidence type="ECO:0000256" key="2">
    <source>
        <dbReference type="ARBA" id="ARBA00009359"/>
    </source>
</evidence>
<dbReference type="InterPro" id="IPR018552">
    <property type="entry name" value="CENP-X"/>
</dbReference>
<reference evidence="8" key="1">
    <citation type="submission" date="2021-03" db="EMBL/GenBank/DDBJ databases">
        <authorList>
            <person name="Tagirdzhanova G."/>
        </authorList>
    </citation>
    <scope>NUCLEOTIDE SEQUENCE</scope>
</reference>
<dbReference type="GO" id="GO:0051382">
    <property type="term" value="P:kinetochore assembly"/>
    <property type="evidence" value="ECO:0007669"/>
    <property type="project" value="InterPro"/>
</dbReference>
<comment type="caution">
    <text evidence="8">The sequence shown here is derived from an EMBL/GenBank/DDBJ whole genome shotgun (WGS) entry which is preliminary data.</text>
</comment>
<dbReference type="GO" id="GO:0006281">
    <property type="term" value="P:DNA repair"/>
    <property type="evidence" value="ECO:0007669"/>
    <property type="project" value="UniProtKB-KW"/>
</dbReference>
<gene>
    <name evidence="8" type="ORF">GOMPHAMPRED_004957</name>
</gene>
<protein>
    <recommendedName>
        <fullName evidence="10">Centromere protein X</fullName>
    </recommendedName>
</protein>
<accession>A0A8H3EHW2</accession>
<dbReference type="Proteomes" id="UP000664169">
    <property type="component" value="Unassembled WGS sequence"/>
</dbReference>
<comment type="similarity">
    <text evidence="2">Belongs to the CENP-X/MHF2 family.</text>
</comment>
<name>A0A8H3EHW2_9LECA</name>
<dbReference type="GO" id="GO:0031297">
    <property type="term" value="P:replication fork processing"/>
    <property type="evidence" value="ECO:0007669"/>
    <property type="project" value="TreeGrafter"/>
</dbReference>
<evidence type="ECO:0000313" key="9">
    <source>
        <dbReference type="Proteomes" id="UP000664169"/>
    </source>
</evidence>
<keyword evidence="3" id="KW-0227">DNA damage</keyword>
<dbReference type="Gene3D" id="6.10.130.30">
    <property type="match status" value="1"/>
</dbReference>